<evidence type="ECO:0000313" key="2">
    <source>
        <dbReference type="EMBL" id="SFK25633.1"/>
    </source>
</evidence>
<evidence type="ECO:0000313" key="3">
    <source>
        <dbReference type="Proteomes" id="UP000323300"/>
    </source>
</evidence>
<accession>A0A1I3Y1J6</accession>
<reference evidence="2 3" key="1">
    <citation type="submission" date="2016-10" db="EMBL/GenBank/DDBJ databases">
        <authorList>
            <person name="Varghese N."/>
            <person name="Submissions S."/>
        </authorList>
    </citation>
    <scope>NUCLEOTIDE SEQUENCE [LARGE SCALE GENOMIC DNA]</scope>
    <source>
        <strain evidence="2 3">DSM 21822</strain>
    </source>
</reference>
<sequence length="280" mass="29683">MRLFSRLAAGALISFGLGGFAVAQDEKQAPIPFEGGTLTITENADQEKIVAFDGKELARNYVAYFDKIVDLAGVKVALFDVGDGGNACGLAAVLVWKPKDGDIQSISIGADDCGAPPAAVTENSIFFVPYPLPGETLPVKVWAPDTGLQVHGDLTYAPQPGTDWADLDPQQFVDGIIGAFRNEAVYKAAQKLLGSDMTNFATSLMVNGGTEKMPSGVFSASGCIPHACGTYDGFMAVDPKAKKLYFAQQSDQPEPKAWPALGEWPAEIRDTMNSALTAKQ</sequence>
<keyword evidence="1" id="KW-0732">Signal</keyword>
<organism evidence="2 3">
    <name type="scientific">Neomesorhizobium albiziae</name>
    <dbReference type="NCBI Taxonomy" id="335020"/>
    <lineage>
        <taxon>Bacteria</taxon>
        <taxon>Pseudomonadati</taxon>
        <taxon>Pseudomonadota</taxon>
        <taxon>Alphaproteobacteria</taxon>
        <taxon>Hyphomicrobiales</taxon>
        <taxon>Phyllobacteriaceae</taxon>
        <taxon>Neomesorhizobium</taxon>
    </lineage>
</organism>
<dbReference type="RefSeq" id="WP_149759813.1">
    <property type="nucleotide sequence ID" value="NZ_BSPE01000007.1"/>
</dbReference>
<keyword evidence="3" id="KW-1185">Reference proteome</keyword>
<dbReference type="OrthoDB" id="8062956at2"/>
<gene>
    <name evidence="2" type="ORF">SAMN04488498_104126</name>
</gene>
<protein>
    <submittedName>
        <fullName evidence="2">Uncharacterized protein</fullName>
    </submittedName>
</protein>
<dbReference type="AlphaFoldDB" id="A0A1I3Y1J6"/>
<dbReference type="Proteomes" id="UP000323300">
    <property type="component" value="Unassembled WGS sequence"/>
</dbReference>
<feature type="signal peptide" evidence="1">
    <location>
        <begin position="1"/>
        <end position="23"/>
    </location>
</feature>
<dbReference type="EMBL" id="FOSL01000004">
    <property type="protein sequence ID" value="SFK25633.1"/>
    <property type="molecule type" value="Genomic_DNA"/>
</dbReference>
<name>A0A1I3Y1J6_9HYPH</name>
<proteinExistence type="predicted"/>
<feature type="chain" id="PRO_5009302395" evidence="1">
    <location>
        <begin position="24"/>
        <end position="280"/>
    </location>
</feature>
<evidence type="ECO:0000256" key="1">
    <source>
        <dbReference type="SAM" id="SignalP"/>
    </source>
</evidence>